<organism evidence="2 3">
    <name type="scientific">Rhodococcus gannanensis</name>
    <dbReference type="NCBI Taxonomy" id="1960308"/>
    <lineage>
        <taxon>Bacteria</taxon>
        <taxon>Bacillati</taxon>
        <taxon>Actinomycetota</taxon>
        <taxon>Actinomycetes</taxon>
        <taxon>Mycobacteriales</taxon>
        <taxon>Nocardiaceae</taxon>
        <taxon>Rhodococcus</taxon>
    </lineage>
</organism>
<dbReference type="EMBL" id="JBHUFB010000009">
    <property type="protein sequence ID" value="MFD1812488.1"/>
    <property type="molecule type" value="Genomic_DNA"/>
</dbReference>
<dbReference type="PANTHER" id="PTHR37539">
    <property type="entry name" value="SECRETED PROTEIN-RELATED"/>
    <property type="match status" value="1"/>
</dbReference>
<proteinExistence type="predicted"/>
<protein>
    <submittedName>
        <fullName evidence="2">Oxygenase MpaB family protein</fullName>
        <ecNumber evidence="2">1.-.-.-</ecNumber>
    </submittedName>
</protein>
<evidence type="ECO:0000259" key="1">
    <source>
        <dbReference type="Pfam" id="PF09995"/>
    </source>
</evidence>
<name>A0ABW4P3B0_9NOCA</name>
<reference evidence="3" key="1">
    <citation type="journal article" date="2019" name="Int. J. Syst. Evol. Microbiol.">
        <title>The Global Catalogue of Microorganisms (GCM) 10K type strain sequencing project: providing services to taxonomists for standard genome sequencing and annotation.</title>
        <authorList>
            <consortium name="The Broad Institute Genomics Platform"/>
            <consortium name="The Broad Institute Genome Sequencing Center for Infectious Disease"/>
            <person name="Wu L."/>
            <person name="Ma J."/>
        </authorList>
    </citation>
    <scope>NUCLEOTIDE SEQUENCE [LARGE SCALE GENOMIC DNA]</scope>
    <source>
        <strain evidence="3">DT72</strain>
    </source>
</reference>
<dbReference type="Proteomes" id="UP001597286">
    <property type="component" value="Unassembled WGS sequence"/>
</dbReference>
<accession>A0ABW4P3B0</accession>
<sequence>MGIRKPDATQFRRLGECLTEGDPLADRLVEWMYTVGSASARPLFERALADGIDTVDDAPEPLRAFFDEVEATPAWVDRDKIALGAEVMRGGGADGLYVARDVALLGGYMFAGFNQTLLRTGALEKGSNARFAETAQWALDVITERGLESRGVGYRSTVHVRFIHAMVRRHVGNLPDWDVDAWGVPINQTDMAATLVGALVAPIMGGVGLGKFHTPQEYEAVAHLTRYVGWLMGVQDEFLPKNFRDSIRVLFHTSCALSTPDETTRQLSLPMIDDPLGWHYETLPGLRRRIARSQHLSITGTFLGPAAMRTLGLPALVVPWYPLLKFPVNAVRSVAALRPGGRARAAVRGMAEHEKFMRTMLDSDATIGHSAAGITHRAA</sequence>
<dbReference type="GO" id="GO:0016491">
    <property type="term" value="F:oxidoreductase activity"/>
    <property type="evidence" value="ECO:0007669"/>
    <property type="project" value="UniProtKB-KW"/>
</dbReference>
<gene>
    <name evidence="2" type="ORF">ACFSJG_09710</name>
</gene>
<evidence type="ECO:0000313" key="3">
    <source>
        <dbReference type="Proteomes" id="UP001597286"/>
    </source>
</evidence>
<feature type="domain" description="ER-bound oxygenase mpaB/mpaB'/Rubber oxygenase catalytic" evidence="1">
    <location>
        <begin position="103"/>
        <end position="320"/>
    </location>
</feature>
<evidence type="ECO:0000313" key="2">
    <source>
        <dbReference type="EMBL" id="MFD1812488.1"/>
    </source>
</evidence>
<dbReference type="Pfam" id="PF09995">
    <property type="entry name" value="MPAB_Lcp_cat"/>
    <property type="match status" value="1"/>
</dbReference>
<keyword evidence="2" id="KW-0560">Oxidoreductase</keyword>
<dbReference type="InterPro" id="IPR037473">
    <property type="entry name" value="Lcp-like"/>
</dbReference>
<dbReference type="RefSeq" id="WP_378484989.1">
    <property type="nucleotide sequence ID" value="NZ_JBHUFB010000009.1"/>
</dbReference>
<comment type="caution">
    <text evidence="2">The sequence shown here is derived from an EMBL/GenBank/DDBJ whole genome shotgun (WGS) entry which is preliminary data.</text>
</comment>
<dbReference type="InterPro" id="IPR018713">
    <property type="entry name" value="MPAB/Lcp_cat_dom"/>
</dbReference>
<dbReference type="PANTHER" id="PTHR37539:SF1">
    <property type="entry name" value="ER-BOUND OXYGENASE MPAB_MPAB'_RUBBER OXYGENASE CATALYTIC DOMAIN-CONTAINING PROTEIN"/>
    <property type="match status" value="1"/>
</dbReference>
<keyword evidence="3" id="KW-1185">Reference proteome</keyword>
<dbReference type="EC" id="1.-.-.-" evidence="2"/>